<dbReference type="OrthoDB" id="3782348at2"/>
<organism evidence="2 3">
    <name type="scientific">Micromonospora inositola</name>
    <dbReference type="NCBI Taxonomy" id="47865"/>
    <lineage>
        <taxon>Bacteria</taxon>
        <taxon>Bacillati</taxon>
        <taxon>Actinomycetota</taxon>
        <taxon>Actinomycetes</taxon>
        <taxon>Micromonosporales</taxon>
        <taxon>Micromonosporaceae</taxon>
        <taxon>Micromonospora</taxon>
    </lineage>
</organism>
<name>A0A1C5GZH6_9ACTN</name>
<dbReference type="EMBL" id="LT607754">
    <property type="protein sequence ID" value="SCG39164.1"/>
    <property type="molecule type" value="Genomic_DNA"/>
</dbReference>
<proteinExistence type="predicted"/>
<protein>
    <recommendedName>
        <fullName evidence="4">Septum formation initiator</fullName>
    </recommendedName>
</protein>
<dbReference type="Proteomes" id="UP000198221">
    <property type="component" value="Chromosome I"/>
</dbReference>
<evidence type="ECO:0000313" key="2">
    <source>
        <dbReference type="EMBL" id="SCG39164.1"/>
    </source>
</evidence>
<keyword evidence="3" id="KW-1185">Reference proteome</keyword>
<reference evidence="3" key="1">
    <citation type="submission" date="2016-06" db="EMBL/GenBank/DDBJ databases">
        <authorList>
            <person name="Varghese N."/>
            <person name="Submissions Spin"/>
        </authorList>
    </citation>
    <scope>NUCLEOTIDE SEQUENCE [LARGE SCALE GENOMIC DNA]</scope>
    <source>
        <strain evidence="3">DSM 43819</strain>
    </source>
</reference>
<feature type="compositionally biased region" description="Low complexity" evidence="1">
    <location>
        <begin position="69"/>
        <end position="81"/>
    </location>
</feature>
<dbReference type="RefSeq" id="WP_089010877.1">
    <property type="nucleotide sequence ID" value="NZ_LT607754.1"/>
</dbReference>
<evidence type="ECO:0000313" key="3">
    <source>
        <dbReference type="Proteomes" id="UP000198221"/>
    </source>
</evidence>
<dbReference type="AlphaFoldDB" id="A0A1C5GZH6"/>
<evidence type="ECO:0008006" key="4">
    <source>
        <dbReference type="Google" id="ProtNLM"/>
    </source>
</evidence>
<sequence length="158" mass="16164">MGRRPILAAVGWLATTVAATLVGLGAIRLVGEDITGTPGGVRAQHEVERALASPEPAPVAPTGDPTGSPTATATRTPTRAPVEGGVRRSFATPGGTAVVECGPLGARLVSWAPAQGYRVKDVDRGPDDHVEVRFAGPEGEHELKLRCVGAEPVAVAHD</sequence>
<evidence type="ECO:0000256" key="1">
    <source>
        <dbReference type="SAM" id="MobiDB-lite"/>
    </source>
</evidence>
<accession>A0A1C5GZH6</accession>
<feature type="region of interest" description="Disordered" evidence="1">
    <location>
        <begin position="50"/>
        <end position="89"/>
    </location>
</feature>
<gene>
    <name evidence="2" type="ORF">GA0070613_0613</name>
</gene>